<gene>
    <name evidence="1" type="ORF">B9O19_01291</name>
</gene>
<dbReference type="AlphaFoldDB" id="A0A2K9P2F2"/>
<name>A0A2K9P2F2_9FIRM</name>
<dbReference type="Proteomes" id="UP000235589">
    <property type="component" value="Chromosome"/>
</dbReference>
<reference evidence="1 2" key="1">
    <citation type="submission" date="2017-04" db="EMBL/GenBank/DDBJ databases">
        <title>Monoglobus pectinilyticus 14 draft genome.</title>
        <authorList>
            <person name="Kim C."/>
            <person name="Rosendale D.I."/>
            <person name="Kelly W.J."/>
            <person name="Tannock G.W."/>
            <person name="Patchett M.L."/>
            <person name="Jordens J.Z."/>
        </authorList>
    </citation>
    <scope>NUCLEOTIDE SEQUENCE [LARGE SCALE GENOMIC DNA]</scope>
    <source>
        <strain evidence="1 2">14</strain>
    </source>
</reference>
<sequence length="35" mass="4106">MLLVIIEGFVNNFRSSEEVMNHAWENIINSEELVQ</sequence>
<proteinExistence type="predicted"/>
<dbReference type="EMBL" id="CP020991">
    <property type="protein sequence ID" value="AUO19452.1"/>
    <property type="molecule type" value="Genomic_DNA"/>
</dbReference>
<keyword evidence="2" id="KW-1185">Reference proteome</keyword>
<evidence type="ECO:0000313" key="2">
    <source>
        <dbReference type="Proteomes" id="UP000235589"/>
    </source>
</evidence>
<protein>
    <submittedName>
        <fullName evidence="1">Uncharacterized protein</fullName>
    </submittedName>
</protein>
<organism evidence="1 2">
    <name type="scientific">Monoglobus pectinilyticus</name>
    <dbReference type="NCBI Taxonomy" id="1981510"/>
    <lineage>
        <taxon>Bacteria</taxon>
        <taxon>Bacillati</taxon>
        <taxon>Bacillota</taxon>
        <taxon>Clostridia</taxon>
        <taxon>Monoglobales</taxon>
        <taxon>Monoglobaceae</taxon>
        <taxon>Monoglobus</taxon>
    </lineage>
</organism>
<accession>A0A2K9P2F2</accession>
<evidence type="ECO:0000313" key="1">
    <source>
        <dbReference type="EMBL" id="AUO19452.1"/>
    </source>
</evidence>
<dbReference type="KEGG" id="mpec:B9O19_01291"/>